<dbReference type="PANTHER" id="PTHR30383:SF2">
    <property type="entry name" value="CELLULOSE-BINDING PROTEIN"/>
    <property type="match status" value="1"/>
</dbReference>
<dbReference type="AlphaFoldDB" id="A0A7W9NLB2"/>
<dbReference type="GO" id="GO:0004622">
    <property type="term" value="F:phosphatidylcholine lysophospholipase activity"/>
    <property type="evidence" value="ECO:0007669"/>
    <property type="project" value="TreeGrafter"/>
</dbReference>
<dbReference type="PANTHER" id="PTHR30383">
    <property type="entry name" value="THIOESTERASE 1/PROTEASE 1/LYSOPHOSPHOLIPASE L1"/>
    <property type="match status" value="1"/>
</dbReference>
<reference evidence="3 4" key="1">
    <citation type="submission" date="2020-08" db="EMBL/GenBank/DDBJ databases">
        <title>Sequencing the genomes of 1000 actinobacteria strains.</title>
        <authorList>
            <person name="Klenk H.-P."/>
        </authorList>
    </citation>
    <scope>NUCLEOTIDE SEQUENCE [LARGE SCALE GENOMIC DNA]</scope>
    <source>
        <strain evidence="3 4">DSM 43851</strain>
    </source>
</reference>
<organism evidence="3 4">
    <name type="scientific">Kutzneria kofuensis</name>
    <dbReference type="NCBI Taxonomy" id="103725"/>
    <lineage>
        <taxon>Bacteria</taxon>
        <taxon>Bacillati</taxon>
        <taxon>Actinomycetota</taxon>
        <taxon>Actinomycetes</taxon>
        <taxon>Pseudonocardiales</taxon>
        <taxon>Pseudonocardiaceae</taxon>
        <taxon>Kutzneria</taxon>
    </lineage>
</organism>
<gene>
    <name evidence="3" type="ORF">BJ998_007319</name>
</gene>
<protein>
    <submittedName>
        <fullName evidence="3">Lysophospholipase L1-like esterase</fullName>
    </submittedName>
</protein>
<feature type="chain" id="PRO_5038511611" evidence="1">
    <location>
        <begin position="23"/>
        <end position="236"/>
    </location>
</feature>
<dbReference type="SUPFAM" id="SSF52266">
    <property type="entry name" value="SGNH hydrolase"/>
    <property type="match status" value="1"/>
</dbReference>
<dbReference type="Pfam" id="PF13472">
    <property type="entry name" value="Lipase_GDSL_2"/>
    <property type="match status" value="1"/>
</dbReference>
<feature type="domain" description="SGNH hydrolase-type esterase" evidence="2">
    <location>
        <begin position="38"/>
        <end position="216"/>
    </location>
</feature>
<dbReference type="Gene3D" id="3.40.50.1110">
    <property type="entry name" value="SGNH hydrolase"/>
    <property type="match status" value="1"/>
</dbReference>
<dbReference type="CDD" id="cd01833">
    <property type="entry name" value="XynB_like"/>
    <property type="match status" value="1"/>
</dbReference>
<sequence length="236" mass="24742">MNWRFLRATVTGLLLAACAAMAPVPAGAVAAAPTRIMALGDSITGSPGCWRALLWRHLRATGHGNIDFVGTLPAPGCGFAYDGENEGHGGILATGIVRNNQLPGWLSATRPDVVLMHLGTNDVWSNVPASTILNAYTTMLGQMRASKPTIKLVVARIIPMNPANCPACGQRVVALDNAIPSWAKAHSTAASPITVVDQWTGFNPATDTVDGVHPNSTTGIQKMESRWYPAVVGALG</sequence>
<dbReference type="InterPro" id="IPR036514">
    <property type="entry name" value="SGNH_hydro_sf"/>
</dbReference>
<evidence type="ECO:0000313" key="3">
    <source>
        <dbReference type="EMBL" id="MBB5896123.1"/>
    </source>
</evidence>
<keyword evidence="4" id="KW-1185">Reference proteome</keyword>
<comment type="caution">
    <text evidence="3">The sequence shown here is derived from an EMBL/GenBank/DDBJ whole genome shotgun (WGS) entry which is preliminary data.</text>
</comment>
<accession>A0A7W9NLB2</accession>
<dbReference type="EMBL" id="JACHIR010000001">
    <property type="protein sequence ID" value="MBB5896123.1"/>
    <property type="molecule type" value="Genomic_DNA"/>
</dbReference>
<dbReference type="RefSeq" id="WP_184867828.1">
    <property type="nucleotide sequence ID" value="NZ_BAAAWY010000023.1"/>
</dbReference>
<keyword evidence="1" id="KW-0732">Signal</keyword>
<dbReference type="InterPro" id="IPR051532">
    <property type="entry name" value="Ester_Hydrolysis_Enzymes"/>
</dbReference>
<name>A0A7W9NLB2_9PSEU</name>
<dbReference type="Proteomes" id="UP000585638">
    <property type="component" value="Unassembled WGS sequence"/>
</dbReference>
<dbReference type="InterPro" id="IPR013830">
    <property type="entry name" value="SGNH_hydro"/>
</dbReference>
<dbReference type="PROSITE" id="PS51257">
    <property type="entry name" value="PROKAR_LIPOPROTEIN"/>
    <property type="match status" value="1"/>
</dbReference>
<evidence type="ECO:0000313" key="4">
    <source>
        <dbReference type="Proteomes" id="UP000585638"/>
    </source>
</evidence>
<evidence type="ECO:0000259" key="2">
    <source>
        <dbReference type="Pfam" id="PF13472"/>
    </source>
</evidence>
<evidence type="ECO:0000256" key="1">
    <source>
        <dbReference type="SAM" id="SignalP"/>
    </source>
</evidence>
<proteinExistence type="predicted"/>
<feature type="signal peptide" evidence="1">
    <location>
        <begin position="1"/>
        <end position="22"/>
    </location>
</feature>